<feature type="signal peptide" evidence="1">
    <location>
        <begin position="1"/>
        <end position="16"/>
    </location>
</feature>
<evidence type="ECO:0000313" key="3">
    <source>
        <dbReference type="Proteomes" id="UP000241899"/>
    </source>
</evidence>
<keyword evidence="3" id="KW-1185">Reference proteome</keyword>
<organism evidence="2 3">
    <name type="scientific">Phaeovulum veldkampii DSM 11550</name>
    <dbReference type="NCBI Taxonomy" id="1185920"/>
    <lineage>
        <taxon>Bacteria</taxon>
        <taxon>Pseudomonadati</taxon>
        <taxon>Pseudomonadota</taxon>
        <taxon>Alphaproteobacteria</taxon>
        <taxon>Rhodobacterales</taxon>
        <taxon>Paracoccaceae</taxon>
        <taxon>Phaeovulum</taxon>
    </lineage>
</organism>
<dbReference type="AlphaFoldDB" id="A0A2T4JJ09"/>
<sequence>MRPLPLFLCLSLCACASPAPQFFGADRQDITLDGYRFAVFHKANRAEVIRLGYLSRAERAAVPALMIRAAEDATGCTVIPGSVVTGLPGDTGEAKMRLRCP</sequence>
<proteinExistence type="predicted"/>
<dbReference type="EMBL" id="PZKF01000014">
    <property type="protein sequence ID" value="PTE17777.1"/>
    <property type="molecule type" value="Genomic_DNA"/>
</dbReference>
<gene>
    <name evidence="2" type="ORF">C5F46_07995</name>
</gene>
<accession>A0A2T4JJ09</accession>
<dbReference type="OrthoDB" id="7859824at2"/>
<evidence type="ECO:0008006" key="4">
    <source>
        <dbReference type="Google" id="ProtNLM"/>
    </source>
</evidence>
<comment type="caution">
    <text evidence="2">The sequence shown here is derived from an EMBL/GenBank/DDBJ whole genome shotgun (WGS) entry which is preliminary data.</text>
</comment>
<evidence type="ECO:0000256" key="1">
    <source>
        <dbReference type="SAM" id="SignalP"/>
    </source>
</evidence>
<protein>
    <recommendedName>
        <fullName evidence="4">Lipoprotein</fullName>
    </recommendedName>
</protein>
<name>A0A2T4JJ09_9RHOB</name>
<dbReference type="Proteomes" id="UP000241899">
    <property type="component" value="Unassembled WGS sequence"/>
</dbReference>
<evidence type="ECO:0000313" key="2">
    <source>
        <dbReference type="EMBL" id="PTE17777.1"/>
    </source>
</evidence>
<dbReference type="PROSITE" id="PS51257">
    <property type="entry name" value="PROKAR_LIPOPROTEIN"/>
    <property type="match status" value="1"/>
</dbReference>
<dbReference type="RefSeq" id="WP_107324838.1">
    <property type="nucleotide sequence ID" value="NZ_NHSP01000089.1"/>
</dbReference>
<keyword evidence="1" id="KW-0732">Signal</keyword>
<reference evidence="2 3" key="1">
    <citation type="submission" date="2018-03" db="EMBL/GenBank/DDBJ databases">
        <title>Rhodobacter veldkampii.</title>
        <authorList>
            <person name="Meyer T.E."/>
            <person name="Miller S."/>
            <person name="Lodha T."/>
            <person name="Gandham S."/>
            <person name="Chintalapati S."/>
            <person name="Chintalapati V.R."/>
        </authorList>
    </citation>
    <scope>NUCLEOTIDE SEQUENCE [LARGE SCALE GENOMIC DNA]</scope>
    <source>
        <strain evidence="2 3">DSM 11550</strain>
    </source>
</reference>
<feature type="chain" id="PRO_5015753546" description="Lipoprotein" evidence="1">
    <location>
        <begin position="17"/>
        <end position="101"/>
    </location>
</feature>